<evidence type="ECO:0000256" key="3">
    <source>
        <dbReference type="ARBA" id="ARBA00022989"/>
    </source>
</evidence>
<comment type="caution">
    <text evidence="7">The sequence shown here is derived from an EMBL/GenBank/DDBJ whole genome shotgun (WGS) entry which is preliminary data.</text>
</comment>
<protein>
    <recommendedName>
        <fullName evidence="6">Methylamine utilisation protein MauE domain-containing protein</fullName>
    </recommendedName>
</protein>
<dbReference type="GO" id="GO:0016020">
    <property type="term" value="C:membrane"/>
    <property type="evidence" value="ECO:0007669"/>
    <property type="project" value="UniProtKB-SubCell"/>
</dbReference>
<keyword evidence="8" id="KW-1185">Reference proteome</keyword>
<evidence type="ECO:0000256" key="4">
    <source>
        <dbReference type="ARBA" id="ARBA00023136"/>
    </source>
</evidence>
<sequence>MKKISLVIITFLLTILFIYAPTVKALEYGRFIDSMGQSPLLAGISKPLLAPVVLGVEYLIVILLNIPATRRLGLYASFFVMLTFSVYLVTLFYFFDNIPCSCGGILGYMSYPTHIAFNIFFTLLSLAGIFLSRKPDTKPGLQVVV</sequence>
<dbReference type="Proteomes" id="UP000316778">
    <property type="component" value="Unassembled WGS sequence"/>
</dbReference>
<dbReference type="GO" id="GO:0030416">
    <property type="term" value="P:methylamine metabolic process"/>
    <property type="evidence" value="ECO:0007669"/>
    <property type="project" value="InterPro"/>
</dbReference>
<dbReference type="Pfam" id="PF07291">
    <property type="entry name" value="MauE"/>
    <property type="match status" value="1"/>
</dbReference>
<keyword evidence="2 5" id="KW-0812">Transmembrane</keyword>
<feature type="domain" description="Methylamine utilisation protein MauE" evidence="6">
    <location>
        <begin position="3"/>
        <end position="130"/>
    </location>
</feature>
<evidence type="ECO:0000313" key="7">
    <source>
        <dbReference type="EMBL" id="TWI87906.1"/>
    </source>
</evidence>
<feature type="transmembrane region" description="Helical" evidence="5">
    <location>
        <begin position="115"/>
        <end position="132"/>
    </location>
</feature>
<dbReference type="OrthoDB" id="680026at2"/>
<gene>
    <name evidence="7" type="ORF">LX66_1980</name>
</gene>
<keyword evidence="3 5" id="KW-1133">Transmembrane helix</keyword>
<evidence type="ECO:0000256" key="2">
    <source>
        <dbReference type="ARBA" id="ARBA00022692"/>
    </source>
</evidence>
<evidence type="ECO:0000256" key="5">
    <source>
        <dbReference type="SAM" id="Phobius"/>
    </source>
</evidence>
<evidence type="ECO:0000259" key="6">
    <source>
        <dbReference type="Pfam" id="PF07291"/>
    </source>
</evidence>
<dbReference type="AlphaFoldDB" id="A0A562T4B6"/>
<dbReference type="RefSeq" id="WP_145712471.1">
    <property type="nucleotide sequence ID" value="NZ_BAAAFY010000001.1"/>
</dbReference>
<reference evidence="7 8" key="1">
    <citation type="journal article" date="2013" name="Stand. Genomic Sci.">
        <title>Genomic Encyclopedia of Type Strains, Phase I: The one thousand microbial genomes (KMG-I) project.</title>
        <authorList>
            <person name="Kyrpides N.C."/>
            <person name="Woyke T."/>
            <person name="Eisen J.A."/>
            <person name="Garrity G."/>
            <person name="Lilburn T.G."/>
            <person name="Beck B.J."/>
            <person name="Whitman W.B."/>
            <person name="Hugenholtz P."/>
            <person name="Klenk H.P."/>
        </authorList>
    </citation>
    <scope>NUCLEOTIDE SEQUENCE [LARGE SCALE GENOMIC DNA]</scope>
    <source>
        <strain evidence="7 8">DSM 13484</strain>
    </source>
</reference>
<organism evidence="7 8">
    <name type="scientific">Chitinophaga japonensis</name>
    <name type="common">Flexibacter japonensis</name>
    <dbReference type="NCBI Taxonomy" id="104662"/>
    <lineage>
        <taxon>Bacteria</taxon>
        <taxon>Pseudomonadati</taxon>
        <taxon>Bacteroidota</taxon>
        <taxon>Chitinophagia</taxon>
        <taxon>Chitinophagales</taxon>
        <taxon>Chitinophagaceae</taxon>
        <taxon>Chitinophaga</taxon>
    </lineage>
</organism>
<accession>A0A562T4B6</accession>
<comment type="subcellular location">
    <subcellularLocation>
        <location evidence="1">Membrane</location>
        <topology evidence="1">Multi-pass membrane protein</topology>
    </subcellularLocation>
</comment>
<evidence type="ECO:0000256" key="1">
    <source>
        <dbReference type="ARBA" id="ARBA00004141"/>
    </source>
</evidence>
<keyword evidence="4 5" id="KW-0472">Membrane</keyword>
<feature type="transmembrane region" description="Helical" evidence="5">
    <location>
        <begin position="73"/>
        <end position="95"/>
    </location>
</feature>
<name>A0A562T4B6_CHIJA</name>
<feature type="transmembrane region" description="Helical" evidence="5">
    <location>
        <begin position="49"/>
        <end position="66"/>
    </location>
</feature>
<evidence type="ECO:0000313" key="8">
    <source>
        <dbReference type="Proteomes" id="UP000316778"/>
    </source>
</evidence>
<proteinExistence type="predicted"/>
<dbReference type="InterPro" id="IPR009908">
    <property type="entry name" value="Methylamine_util_MauE"/>
</dbReference>
<dbReference type="EMBL" id="VLLG01000003">
    <property type="protein sequence ID" value="TWI87906.1"/>
    <property type="molecule type" value="Genomic_DNA"/>
</dbReference>